<reference evidence="1 2" key="1">
    <citation type="submission" date="2024-06" db="EMBL/GenBank/DDBJ databases">
        <title>The Natural Products Discovery Center: Release of the First 8490 Sequenced Strains for Exploring Actinobacteria Biosynthetic Diversity.</title>
        <authorList>
            <person name="Kalkreuter E."/>
            <person name="Kautsar S.A."/>
            <person name="Yang D."/>
            <person name="Bader C.D."/>
            <person name="Teijaro C.N."/>
            <person name="Fluegel L."/>
            <person name="Davis C.M."/>
            <person name="Simpson J.R."/>
            <person name="Lauterbach L."/>
            <person name="Steele A.D."/>
            <person name="Gui C."/>
            <person name="Meng S."/>
            <person name="Li G."/>
            <person name="Viehrig K."/>
            <person name="Ye F."/>
            <person name="Su P."/>
            <person name="Kiefer A.F."/>
            <person name="Nichols A."/>
            <person name="Cepeda A.J."/>
            <person name="Yan W."/>
            <person name="Fan B."/>
            <person name="Jiang Y."/>
            <person name="Adhikari A."/>
            <person name="Zheng C.-J."/>
            <person name="Schuster L."/>
            <person name="Cowan T.M."/>
            <person name="Smanski M.J."/>
            <person name="Chevrette M.G."/>
            <person name="De Carvalho L.P.S."/>
            <person name="Shen B."/>
        </authorList>
    </citation>
    <scope>NUCLEOTIDE SEQUENCE [LARGE SCALE GENOMIC DNA]</scope>
    <source>
        <strain evidence="1 2">NPDC050403</strain>
    </source>
</reference>
<evidence type="ECO:0000313" key="1">
    <source>
        <dbReference type="EMBL" id="MEV0707962.1"/>
    </source>
</evidence>
<dbReference type="SUPFAM" id="SSF54593">
    <property type="entry name" value="Glyoxalase/Bleomycin resistance protein/Dihydroxybiphenyl dioxygenase"/>
    <property type="match status" value="1"/>
</dbReference>
<dbReference type="Gene3D" id="3.10.180.10">
    <property type="entry name" value="2,3-Dihydroxybiphenyl 1,2-Dioxygenase, domain 1"/>
    <property type="match status" value="1"/>
</dbReference>
<organism evidence="1 2">
    <name type="scientific">Nocardia aurea</name>
    <dbReference type="NCBI Taxonomy" id="2144174"/>
    <lineage>
        <taxon>Bacteria</taxon>
        <taxon>Bacillati</taxon>
        <taxon>Actinomycetota</taxon>
        <taxon>Actinomycetes</taxon>
        <taxon>Mycobacteriales</taxon>
        <taxon>Nocardiaceae</taxon>
        <taxon>Nocardia</taxon>
    </lineage>
</organism>
<comment type="caution">
    <text evidence="1">The sequence shown here is derived from an EMBL/GenBank/DDBJ whole genome shotgun (WGS) entry which is preliminary data.</text>
</comment>
<protein>
    <submittedName>
        <fullName evidence="1">VOC family protein</fullName>
    </submittedName>
</protein>
<proteinExistence type="predicted"/>
<accession>A0ABV3FRA3</accession>
<evidence type="ECO:0000313" key="2">
    <source>
        <dbReference type="Proteomes" id="UP001551695"/>
    </source>
</evidence>
<name>A0ABV3FRA3_9NOCA</name>
<dbReference type="Proteomes" id="UP001551695">
    <property type="component" value="Unassembled WGS sequence"/>
</dbReference>
<gene>
    <name evidence="1" type="ORF">AB0I48_10390</name>
</gene>
<dbReference type="InterPro" id="IPR029068">
    <property type="entry name" value="Glyas_Bleomycin-R_OHBP_Dase"/>
</dbReference>
<sequence length="115" mass="12908">MTTEGIEAVFLETHNWGRTAGFLRALGFEMEFDTGHNSGQFRNGEGRPYVFVAEIPGTEQPRTQLMLKVADPEQVHLDGDVDVVSGFEETHYGTREMTVRDPDGRLWALQAPGKR</sequence>
<dbReference type="EMBL" id="JBFAKC010000004">
    <property type="protein sequence ID" value="MEV0707962.1"/>
    <property type="molecule type" value="Genomic_DNA"/>
</dbReference>
<keyword evidence="2" id="KW-1185">Reference proteome</keyword>
<dbReference type="RefSeq" id="WP_355088686.1">
    <property type="nucleotide sequence ID" value="NZ_JBEXKW010000046.1"/>
</dbReference>